<sequence length="73" mass="7932">MNLCVKALLSVIYLLEFYHCIPLTSGLECPQCIHVGFKLINMPSEVSSIVDQMLGTILAQYSNPSCQGNTVAA</sequence>
<evidence type="ECO:0008006" key="4">
    <source>
        <dbReference type="Google" id="ProtNLM"/>
    </source>
</evidence>
<dbReference type="EMBL" id="JAIWYP010000009">
    <property type="protein sequence ID" value="KAH3770418.1"/>
    <property type="molecule type" value="Genomic_DNA"/>
</dbReference>
<comment type="caution">
    <text evidence="2">The sequence shown here is derived from an EMBL/GenBank/DDBJ whole genome shotgun (WGS) entry which is preliminary data.</text>
</comment>
<reference evidence="2" key="2">
    <citation type="submission" date="2020-11" db="EMBL/GenBank/DDBJ databases">
        <authorList>
            <person name="McCartney M.A."/>
            <person name="Auch B."/>
            <person name="Kono T."/>
            <person name="Mallez S."/>
            <person name="Becker A."/>
            <person name="Gohl D.M."/>
            <person name="Silverstein K.A.T."/>
            <person name="Koren S."/>
            <person name="Bechman K.B."/>
            <person name="Herman A."/>
            <person name="Abrahante J.E."/>
            <person name="Garbe J."/>
        </authorList>
    </citation>
    <scope>NUCLEOTIDE SEQUENCE</scope>
    <source>
        <strain evidence="2">Duluth1</strain>
        <tissue evidence="2">Whole animal</tissue>
    </source>
</reference>
<keyword evidence="3" id="KW-1185">Reference proteome</keyword>
<protein>
    <recommendedName>
        <fullName evidence="4">Secreted protein</fullName>
    </recommendedName>
</protein>
<evidence type="ECO:0000313" key="2">
    <source>
        <dbReference type="EMBL" id="KAH3770418.1"/>
    </source>
</evidence>
<name>A0A9D4IFU2_DREPO</name>
<proteinExistence type="predicted"/>
<evidence type="ECO:0000313" key="3">
    <source>
        <dbReference type="Proteomes" id="UP000828390"/>
    </source>
</evidence>
<dbReference type="Proteomes" id="UP000828390">
    <property type="component" value="Unassembled WGS sequence"/>
</dbReference>
<evidence type="ECO:0000256" key="1">
    <source>
        <dbReference type="SAM" id="SignalP"/>
    </source>
</evidence>
<accession>A0A9D4IFU2</accession>
<feature type="signal peptide" evidence="1">
    <location>
        <begin position="1"/>
        <end position="26"/>
    </location>
</feature>
<gene>
    <name evidence="2" type="ORF">DPMN_171705</name>
</gene>
<feature type="chain" id="PRO_5039521907" description="Secreted protein" evidence="1">
    <location>
        <begin position="27"/>
        <end position="73"/>
    </location>
</feature>
<dbReference type="AlphaFoldDB" id="A0A9D4IFU2"/>
<keyword evidence="1" id="KW-0732">Signal</keyword>
<reference evidence="2" key="1">
    <citation type="journal article" date="2019" name="bioRxiv">
        <title>The Genome of the Zebra Mussel, Dreissena polymorpha: A Resource for Invasive Species Research.</title>
        <authorList>
            <person name="McCartney M.A."/>
            <person name="Auch B."/>
            <person name="Kono T."/>
            <person name="Mallez S."/>
            <person name="Zhang Y."/>
            <person name="Obille A."/>
            <person name="Becker A."/>
            <person name="Abrahante J.E."/>
            <person name="Garbe J."/>
            <person name="Badalamenti J.P."/>
            <person name="Herman A."/>
            <person name="Mangelson H."/>
            <person name="Liachko I."/>
            <person name="Sullivan S."/>
            <person name="Sone E.D."/>
            <person name="Koren S."/>
            <person name="Silverstein K.A.T."/>
            <person name="Beckman K.B."/>
            <person name="Gohl D.M."/>
        </authorList>
    </citation>
    <scope>NUCLEOTIDE SEQUENCE</scope>
    <source>
        <strain evidence="2">Duluth1</strain>
        <tissue evidence="2">Whole animal</tissue>
    </source>
</reference>
<organism evidence="2 3">
    <name type="scientific">Dreissena polymorpha</name>
    <name type="common">Zebra mussel</name>
    <name type="synonym">Mytilus polymorpha</name>
    <dbReference type="NCBI Taxonomy" id="45954"/>
    <lineage>
        <taxon>Eukaryota</taxon>
        <taxon>Metazoa</taxon>
        <taxon>Spiralia</taxon>
        <taxon>Lophotrochozoa</taxon>
        <taxon>Mollusca</taxon>
        <taxon>Bivalvia</taxon>
        <taxon>Autobranchia</taxon>
        <taxon>Heteroconchia</taxon>
        <taxon>Euheterodonta</taxon>
        <taxon>Imparidentia</taxon>
        <taxon>Neoheterodontei</taxon>
        <taxon>Myida</taxon>
        <taxon>Dreissenoidea</taxon>
        <taxon>Dreissenidae</taxon>
        <taxon>Dreissena</taxon>
    </lineage>
</organism>